<keyword evidence="3" id="KW-1185">Reference proteome</keyword>
<accession>A0ABD3MZG8</accession>
<proteinExistence type="predicted"/>
<feature type="compositionally biased region" description="Low complexity" evidence="1">
    <location>
        <begin position="1"/>
        <end position="14"/>
    </location>
</feature>
<evidence type="ECO:0000313" key="3">
    <source>
        <dbReference type="Proteomes" id="UP001530400"/>
    </source>
</evidence>
<organism evidence="2 3">
    <name type="scientific">Cyclotella atomus</name>
    <dbReference type="NCBI Taxonomy" id="382360"/>
    <lineage>
        <taxon>Eukaryota</taxon>
        <taxon>Sar</taxon>
        <taxon>Stramenopiles</taxon>
        <taxon>Ochrophyta</taxon>
        <taxon>Bacillariophyta</taxon>
        <taxon>Coscinodiscophyceae</taxon>
        <taxon>Thalassiosirophycidae</taxon>
        <taxon>Stephanodiscales</taxon>
        <taxon>Stephanodiscaceae</taxon>
        <taxon>Cyclotella</taxon>
    </lineage>
</organism>
<sequence length="121" mass="13681">MATTRTGTSTSRQGVMKSNHWSDDEFHQSGSRLLYLHTHLSEQQMGGSISEDKVHNGFPYVKGDDGTRSKIDCSVATLYLTAHFSHRDLHMAMEELHIYPTRLKVCLLTSMQKGEPMLPML</sequence>
<name>A0ABD3MZG8_9STRA</name>
<protein>
    <submittedName>
        <fullName evidence="2">Uncharacterized protein</fullName>
    </submittedName>
</protein>
<dbReference type="AlphaFoldDB" id="A0ABD3MZG8"/>
<dbReference type="EMBL" id="JALLPJ020001334">
    <property type="protein sequence ID" value="KAL3769294.1"/>
    <property type="molecule type" value="Genomic_DNA"/>
</dbReference>
<evidence type="ECO:0000313" key="2">
    <source>
        <dbReference type="EMBL" id="KAL3769294.1"/>
    </source>
</evidence>
<gene>
    <name evidence="2" type="ORF">ACHAWO_007966</name>
</gene>
<reference evidence="2 3" key="1">
    <citation type="submission" date="2024-10" db="EMBL/GenBank/DDBJ databases">
        <title>Updated reference genomes for cyclostephanoid diatoms.</title>
        <authorList>
            <person name="Roberts W.R."/>
            <person name="Alverson A.J."/>
        </authorList>
    </citation>
    <scope>NUCLEOTIDE SEQUENCE [LARGE SCALE GENOMIC DNA]</scope>
    <source>
        <strain evidence="2 3">AJA010-31</strain>
    </source>
</reference>
<evidence type="ECO:0000256" key="1">
    <source>
        <dbReference type="SAM" id="MobiDB-lite"/>
    </source>
</evidence>
<dbReference type="Proteomes" id="UP001530400">
    <property type="component" value="Unassembled WGS sequence"/>
</dbReference>
<feature type="region of interest" description="Disordered" evidence="1">
    <location>
        <begin position="1"/>
        <end position="24"/>
    </location>
</feature>
<comment type="caution">
    <text evidence="2">The sequence shown here is derived from an EMBL/GenBank/DDBJ whole genome shotgun (WGS) entry which is preliminary data.</text>
</comment>